<name>D8KAX1_NITWC</name>
<evidence type="ECO:0000256" key="2">
    <source>
        <dbReference type="ARBA" id="ARBA00023210"/>
    </source>
</evidence>
<keyword evidence="2" id="KW-0717">Septation</keyword>
<dbReference type="GO" id="GO:0043093">
    <property type="term" value="P:FtsZ-dependent cytokinesis"/>
    <property type="evidence" value="ECO:0007669"/>
    <property type="project" value="InterPro"/>
</dbReference>
<dbReference type="HOGENOM" id="CLU_175555_0_1_6"/>
<accession>D8KAX1</accession>
<evidence type="ECO:0000256" key="1">
    <source>
        <dbReference type="ARBA" id="ARBA00023054"/>
    </source>
</evidence>
<dbReference type="STRING" id="105559.Nwat_0542"/>
<feature type="coiled-coil region" evidence="3">
    <location>
        <begin position="6"/>
        <end position="47"/>
    </location>
</feature>
<proteinExistence type="predicted"/>
<keyword evidence="2" id="KW-0132">Cell division</keyword>
<dbReference type="GO" id="GO:0000917">
    <property type="term" value="P:division septum assembly"/>
    <property type="evidence" value="ECO:0007669"/>
    <property type="project" value="UniProtKB-KW"/>
</dbReference>
<dbReference type="AlphaFoldDB" id="D8KAX1"/>
<evidence type="ECO:0008006" key="6">
    <source>
        <dbReference type="Google" id="ProtNLM"/>
    </source>
</evidence>
<protein>
    <recommendedName>
        <fullName evidence="6">TIGR02449 family protein</fullName>
    </recommendedName>
</protein>
<dbReference type="Proteomes" id="UP000000393">
    <property type="component" value="Chromosome"/>
</dbReference>
<evidence type="ECO:0000256" key="3">
    <source>
        <dbReference type="SAM" id="Coils"/>
    </source>
</evidence>
<dbReference type="InterPro" id="IPR009252">
    <property type="entry name" value="Cell_div_ZapB"/>
</dbReference>
<keyword evidence="2" id="KW-0131">Cell cycle</keyword>
<organism evidence="4 5">
    <name type="scientific">Nitrosococcus watsoni (strain C-113)</name>
    <dbReference type="NCBI Taxonomy" id="105559"/>
    <lineage>
        <taxon>Bacteria</taxon>
        <taxon>Pseudomonadati</taxon>
        <taxon>Pseudomonadota</taxon>
        <taxon>Gammaproteobacteria</taxon>
        <taxon>Chromatiales</taxon>
        <taxon>Chromatiaceae</taxon>
        <taxon>Nitrosococcus</taxon>
    </lineage>
</organism>
<dbReference type="InterPro" id="IPR012662">
    <property type="entry name" value="CHP02449"/>
</dbReference>
<keyword evidence="1 3" id="KW-0175">Coiled coil</keyword>
<dbReference type="eggNOG" id="ENOG5033A9M">
    <property type="taxonomic scope" value="Bacteria"/>
</dbReference>
<dbReference type="Gene3D" id="1.20.5.340">
    <property type="match status" value="1"/>
</dbReference>
<reference evidence="4 5" key="1">
    <citation type="submission" date="2010-06" db="EMBL/GenBank/DDBJ databases">
        <title>Complete sequence of chromosome of Nitrosococcus watsoni C-113.</title>
        <authorList>
            <consortium name="US DOE Joint Genome Institute"/>
            <person name="Lucas S."/>
            <person name="Copeland A."/>
            <person name="Lapidus A."/>
            <person name="Cheng J.-F."/>
            <person name="Bruce D."/>
            <person name="Goodwin L."/>
            <person name="Pitluck S."/>
            <person name="Malfatti S.A."/>
            <person name="Chain P.S.G."/>
            <person name="Land M."/>
            <person name="Hauser L."/>
            <person name="Kyrpides N."/>
            <person name="Ivanova N."/>
            <person name="Cambell M.A."/>
            <person name="Heidelberg J.F."/>
            <person name="Klotz M.G."/>
            <person name="Woyke T."/>
        </authorList>
    </citation>
    <scope>NUCLEOTIDE SEQUENCE [LARGE SCALE GENOMIC DNA]</scope>
    <source>
        <strain evidence="4 5">C-113</strain>
    </source>
</reference>
<keyword evidence="5" id="KW-1185">Reference proteome</keyword>
<dbReference type="EMBL" id="CP002086">
    <property type="protein sequence ID" value="ADJ27505.1"/>
    <property type="molecule type" value="Genomic_DNA"/>
</dbReference>
<dbReference type="GO" id="GO:0005737">
    <property type="term" value="C:cytoplasm"/>
    <property type="evidence" value="ECO:0007669"/>
    <property type="project" value="InterPro"/>
</dbReference>
<dbReference type="OrthoDB" id="6120894at2"/>
<gene>
    <name evidence="4" type="ordered locus">Nwat_0542</name>
</gene>
<dbReference type="RefSeq" id="WP_013219613.1">
    <property type="nucleotide sequence ID" value="NC_014315.1"/>
</dbReference>
<evidence type="ECO:0000313" key="4">
    <source>
        <dbReference type="EMBL" id="ADJ27505.1"/>
    </source>
</evidence>
<dbReference type="Pfam" id="PF06005">
    <property type="entry name" value="ZapB"/>
    <property type="match status" value="1"/>
</dbReference>
<dbReference type="KEGG" id="nwa:Nwat_0542"/>
<dbReference type="NCBIfam" id="TIGR02449">
    <property type="entry name" value="TIGR02449 family protein"/>
    <property type="match status" value="1"/>
</dbReference>
<sequence length="69" mass="8244">MVENMVKQLEWRIEELIDLCNHLREENQFLREQNADLISERAKLIEQTELARSRVEGMITRLKSMEQAS</sequence>
<evidence type="ECO:0000313" key="5">
    <source>
        <dbReference type="Proteomes" id="UP000000393"/>
    </source>
</evidence>